<accession>A0A4Y5YYA2</accession>
<evidence type="ECO:0000313" key="3">
    <source>
        <dbReference type="EMBL" id="QDE37911.1"/>
    </source>
</evidence>
<feature type="domain" description="Peptidase M56" evidence="2">
    <location>
        <begin position="143"/>
        <end position="272"/>
    </location>
</feature>
<dbReference type="InterPro" id="IPR052173">
    <property type="entry name" value="Beta-lactam_resp_regulator"/>
</dbReference>
<dbReference type="CDD" id="cd07341">
    <property type="entry name" value="M56_BlaR1_MecR1_like"/>
    <property type="match status" value="1"/>
</dbReference>
<dbReference type="Pfam" id="PF05569">
    <property type="entry name" value="Peptidase_M56"/>
    <property type="match status" value="1"/>
</dbReference>
<organism evidence="3 4">
    <name type="scientific">Luteibacter pinisoli</name>
    <dbReference type="NCBI Taxonomy" id="2589080"/>
    <lineage>
        <taxon>Bacteria</taxon>
        <taxon>Pseudomonadati</taxon>
        <taxon>Pseudomonadota</taxon>
        <taxon>Gammaproteobacteria</taxon>
        <taxon>Lysobacterales</taxon>
        <taxon>Rhodanobacteraceae</taxon>
        <taxon>Luteibacter</taxon>
    </lineage>
</organism>
<dbReference type="PANTHER" id="PTHR34978:SF3">
    <property type="entry name" value="SLR0241 PROTEIN"/>
    <property type="match status" value="1"/>
</dbReference>
<evidence type="ECO:0000256" key="1">
    <source>
        <dbReference type="SAM" id="Phobius"/>
    </source>
</evidence>
<feature type="transmembrane region" description="Helical" evidence="1">
    <location>
        <begin position="281"/>
        <end position="301"/>
    </location>
</feature>
<dbReference type="KEGG" id="lpy:FIV34_01185"/>
<dbReference type="Proteomes" id="UP000316093">
    <property type="component" value="Chromosome"/>
</dbReference>
<keyword evidence="4" id="KW-1185">Reference proteome</keyword>
<gene>
    <name evidence="3" type="ORF">FIV34_01185</name>
</gene>
<evidence type="ECO:0000313" key="4">
    <source>
        <dbReference type="Proteomes" id="UP000316093"/>
    </source>
</evidence>
<dbReference type="EMBL" id="CP041046">
    <property type="protein sequence ID" value="QDE37911.1"/>
    <property type="molecule type" value="Genomic_DNA"/>
</dbReference>
<evidence type="ECO:0000259" key="2">
    <source>
        <dbReference type="Pfam" id="PF05569"/>
    </source>
</evidence>
<dbReference type="RefSeq" id="WP_139978868.1">
    <property type="nucleotide sequence ID" value="NZ_CP041046.1"/>
</dbReference>
<dbReference type="OrthoDB" id="8708575at2"/>
<sequence length="519" mass="56571">MLAWMIYAVLVAMALSAAGLIAEQAAKARRLPTRWPWLVAIVASLLLPVAMVTVSLRVPGHVSPEAVAAPIPLRDTTSIPLASAVIDWSGTSAYTSSTPINTLLKDIWLATSFTLMLFVGAGTALFHRRKRDWSMGHLCGVPVFVSDSVGPAVVGLMRSRIVVPAWVMQESPDQQHYVMAHEQSHLEARDPLLVAFSLALLMAMPWNPLLWWQFHRLRCAIEVDCDARVLRAGGDLGDYCETLIQVGQNQSEFIGSVTAMSESRSFLEQRIRIMLSKPKKWAGAFAFILISIALGMAVFAAQVTPPATPEPTTSHAISVNPALLDTYVGDYEISDTSMITVKRKGDGLTVSPIGQLAAAGTIDAPAISATQFSVPPVDATFDFVTGADHQVSSMIVRVHGVLYVNAPRVDAARAAHIRDALAARVRNQAPYPESENVLRRALDPDNSTGLRPEARMSELQRASLKAYFAKLGPVQSYRFNGVTDYGWDSYDVQHQNGAEQVFFLVDEQGLIVSSVVRRQ</sequence>
<reference evidence="3 4" key="1">
    <citation type="submission" date="2019-06" db="EMBL/GenBank/DDBJ databases">
        <title>A complete genome sequence for Luteibacter pinisoli MAH-14.</title>
        <authorList>
            <person name="Baltrus D.A."/>
        </authorList>
    </citation>
    <scope>NUCLEOTIDE SEQUENCE [LARGE SCALE GENOMIC DNA]</scope>
    <source>
        <strain evidence="3 4">MAH-14</strain>
    </source>
</reference>
<feature type="transmembrane region" description="Helical" evidence="1">
    <location>
        <begin position="6"/>
        <end position="23"/>
    </location>
</feature>
<proteinExistence type="predicted"/>
<name>A0A4Y5YYA2_9GAMM</name>
<keyword evidence="1" id="KW-0472">Membrane</keyword>
<keyword evidence="1" id="KW-1133">Transmembrane helix</keyword>
<feature type="transmembrane region" description="Helical" evidence="1">
    <location>
        <begin position="35"/>
        <end position="56"/>
    </location>
</feature>
<protein>
    <recommendedName>
        <fullName evidence="2">Peptidase M56 domain-containing protein</fullName>
    </recommendedName>
</protein>
<dbReference type="PANTHER" id="PTHR34978">
    <property type="entry name" value="POSSIBLE SENSOR-TRANSDUCER PROTEIN BLAR"/>
    <property type="match status" value="1"/>
</dbReference>
<dbReference type="AlphaFoldDB" id="A0A4Y5YYA2"/>
<feature type="transmembrane region" description="Helical" evidence="1">
    <location>
        <begin position="107"/>
        <end position="126"/>
    </location>
</feature>
<dbReference type="InterPro" id="IPR008756">
    <property type="entry name" value="Peptidase_M56"/>
</dbReference>
<keyword evidence="1" id="KW-0812">Transmembrane</keyword>